<dbReference type="Gene3D" id="1.10.260.40">
    <property type="entry name" value="lambda repressor-like DNA-binding domains"/>
    <property type="match status" value="1"/>
</dbReference>
<keyword evidence="2" id="KW-1185">Reference proteome</keyword>
<dbReference type="InterPro" id="IPR010982">
    <property type="entry name" value="Lambda_DNA-bd_dom_sf"/>
</dbReference>
<gene>
    <name evidence="1" type="ORF">H8909_08790</name>
</gene>
<evidence type="ECO:0000313" key="2">
    <source>
        <dbReference type="Proteomes" id="UP000603474"/>
    </source>
</evidence>
<reference evidence="1 2" key="1">
    <citation type="submission" date="2020-08" db="EMBL/GenBank/DDBJ databases">
        <authorList>
            <person name="Liu C."/>
            <person name="Sun Q."/>
        </authorList>
    </citation>
    <scope>NUCLEOTIDE SEQUENCE [LARGE SCALE GENOMIC DNA]</scope>
    <source>
        <strain evidence="1 2">NSJ-22</strain>
    </source>
</reference>
<dbReference type="InterPro" id="IPR001387">
    <property type="entry name" value="Cro/C1-type_HTH"/>
</dbReference>
<evidence type="ECO:0000313" key="1">
    <source>
        <dbReference type="EMBL" id="MBC6010338.1"/>
    </source>
</evidence>
<dbReference type="Proteomes" id="UP000603474">
    <property type="component" value="Unassembled WGS sequence"/>
</dbReference>
<dbReference type="EMBL" id="JACRWG010000037">
    <property type="protein sequence ID" value="MBC6010338.1"/>
    <property type="molecule type" value="Genomic_DNA"/>
</dbReference>
<organism evidence="1 2">
    <name type="scientific">Catenibacterium faecis</name>
    <dbReference type="NCBI Taxonomy" id="2764323"/>
    <lineage>
        <taxon>Bacteria</taxon>
        <taxon>Bacillati</taxon>
        <taxon>Bacillota</taxon>
        <taxon>Erysipelotrichia</taxon>
        <taxon>Erysipelotrichales</taxon>
        <taxon>Coprobacillaceae</taxon>
        <taxon>Catenibacterium</taxon>
    </lineage>
</organism>
<sequence length="482" mass="57527">MSLSELLSFYINKKKTNMTQFAQYLGIDRSTLHKIIKGQRPATSEALVNKMAQYLCLSQEETKQILEAYEIDTIGAFVFYRRKHIQDFFKEADHVLDHHYQITEQVQDDQTLVDDVYTGRINVEHILYTLYSYELREEKPHVRIMEQPYEMSIIFDSFNHISAEMPMTHLFYLDNSQKQTKNNEFYNLKCLNNLLPVILRNKNYHPYYYYSNVSIMNEHNVFYPNVMITTRYLFTYTNDHSQGILYKLPQIVNAYKEKFDAYLKEAECFMTRNSWTNYLTDTETFFDTHVITQEIMTTPCPTYVFEENDLSIMRKALKDFFPNKEEFIKDFQKFGYYWNEVFYPQHSDIFHIIYTLQGLRYTAKTGYLHDIPPELFNPLSLEDRLTLLRKWKEFCKKHPYVMMADMPYLSETSTTYFQLTNQSFHIIASDSTGTLANISIKEITLVEAFKDFIDNVVKKNAYSKEDEIKLIDECIKMIEMEM</sequence>
<accession>A0ABR7KC92</accession>
<protein>
    <submittedName>
        <fullName evidence="1">Helix-turn-helix transcriptional regulator</fullName>
    </submittedName>
</protein>
<dbReference type="RefSeq" id="WP_187012552.1">
    <property type="nucleotide sequence ID" value="NZ_JACRWG010000037.1"/>
</dbReference>
<dbReference type="SUPFAM" id="SSF47413">
    <property type="entry name" value="lambda repressor-like DNA-binding domains"/>
    <property type="match status" value="1"/>
</dbReference>
<proteinExistence type="predicted"/>
<name>A0ABR7KC92_9FIRM</name>
<dbReference type="CDD" id="cd00093">
    <property type="entry name" value="HTH_XRE"/>
    <property type="match status" value="1"/>
</dbReference>
<comment type="caution">
    <text evidence="1">The sequence shown here is derived from an EMBL/GenBank/DDBJ whole genome shotgun (WGS) entry which is preliminary data.</text>
</comment>